<keyword evidence="1" id="KW-1133">Transmembrane helix</keyword>
<organism evidence="3 4">
    <name type="scientific">Cytobacillus citreus</name>
    <dbReference type="NCBI Taxonomy" id="2833586"/>
    <lineage>
        <taxon>Bacteria</taxon>
        <taxon>Bacillati</taxon>
        <taxon>Bacillota</taxon>
        <taxon>Bacilli</taxon>
        <taxon>Bacillales</taxon>
        <taxon>Bacillaceae</taxon>
        <taxon>Cytobacillus</taxon>
    </lineage>
</organism>
<evidence type="ECO:0000259" key="2">
    <source>
        <dbReference type="Pfam" id="PF14258"/>
    </source>
</evidence>
<accession>A0ABS5NNY7</accession>
<protein>
    <submittedName>
        <fullName evidence="3">DUF4350 domain-containing protein</fullName>
    </submittedName>
</protein>
<feature type="transmembrane region" description="Helical" evidence="1">
    <location>
        <begin position="241"/>
        <end position="259"/>
    </location>
</feature>
<keyword evidence="4" id="KW-1185">Reference proteome</keyword>
<feature type="domain" description="DUF4350" evidence="2">
    <location>
        <begin position="41"/>
        <end position="211"/>
    </location>
</feature>
<reference evidence="3 4" key="1">
    <citation type="submission" date="2021-05" db="EMBL/GenBank/DDBJ databases">
        <title>Novel Bacillus species.</title>
        <authorList>
            <person name="Liu G."/>
        </authorList>
    </citation>
    <scope>NUCLEOTIDE SEQUENCE [LARGE SCALE GENOMIC DNA]</scope>
    <source>
        <strain evidence="3 4">FJAT-49705</strain>
    </source>
</reference>
<dbReference type="RefSeq" id="WP_213100955.1">
    <property type="nucleotide sequence ID" value="NZ_JAGYPM010000001.1"/>
</dbReference>
<dbReference type="InterPro" id="IPR025646">
    <property type="entry name" value="DUF4350"/>
</dbReference>
<feature type="transmembrane region" description="Helical" evidence="1">
    <location>
        <begin position="12"/>
        <end position="29"/>
    </location>
</feature>
<evidence type="ECO:0000313" key="3">
    <source>
        <dbReference type="EMBL" id="MBS4189527.1"/>
    </source>
</evidence>
<name>A0ABS5NNY7_9BACI</name>
<proteinExistence type="predicted"/>
<keyword evidence="1" id="KW-0472">Membrane</keyword>
<evidence type="ECO:0000313" key="4">
    <source>
        <dbReference type="Proteomes" id="UP000681027"/>
    </source>
</evidence>
<dbReference type="Pfam" id="PF14258">
    <property type="entry name" value="DUF4350"/>
    <property type="match status" value="1"/>
</dbReference>
<dbReference type="Proteomes" id="UP000681027">
    <property type="component" value="Unassembled WGS sequence"/>
</dbReference>
<gene>
    <name evidence="3" type="ORF">KHA94_04775</name>
</gene>
<sequence length="379" mass="44110">MQNAKSNKRTWLWLIILLILFMVIGFFAYSPEPKQYPNYVSDSPSPTGVKGLYTYLDNKMEAKRWSHDPKLLPKMGKKQLLIMTEPFFVPKHEEMEAYKKFIEAGNTVLLLKKNPKGMFDINTFPIEKEPSSDQVIEIHNNIDASYKAEISSFFRLQTEPEDIILLNDQAGPVAVKRNIGNGDLIVAVTPEWMINGNLLNNDHLTLVISLLNEGNAKSILFDEFTHGGQNASTISTLYPKWFLLLLLQGAIILFLWLWYSGKRFGPIYLPRIESVRFSDEGLRALASWYIKGRHYRDSLYIQADYVKIVLQERWRIPYNMQWNDLSSYLEKKWERMPSSEVQAFIKGIENVLGKEKINKQEYLMWSKKLDQLRKEVEEG</sequence>
<keyword evidence="1" id="KW-0812">Transmembrane</keyword>
<dbReference type="EMBL" id="JAGYPM010000001">
    <property type="protein sequence ID" value="MBS4189527.1"/>
    <property type="molecule type" value="Genomic_DNA"/>
</dbReference>
<evidence type="ECO:0000256" key="1">
    <source>
        <dbReference type="SAM" id="Phobius"/>
    </source>
</evidence>
<comment type="caution">
    <text evidence="3">The sequence shown here is derived from an EMBL/GenBank/DDBJ whole genome shotgun (WGS) entry which is preliminary data.</text>
</comment>